<protein>
    <submittedName>
        <fullName evidence="3">Uncharacterized protein</fullName>
    </submittedName>
</protein>
<dbReference type="InterPro" id="IPR009091">
    <property type="entry name" value="RCC1/BLIP-II"/>
</dbReference>
<reference evidence="3 4" key="1">
    <citation type="submission" date="2023-09" db="EMBL/GenBank/DDBJ databases">
        <title>Nesidiocoris tenuis whole genome shotgun sequence.</title>
        <authorList>
            <person name="Shibata T."/>
            <person name="Shimoda M."/>
            <person name="Kobayashi T."/>
            <person name="Uehara T."/>
        </authorList>
    </citation>
    <scope>NUCLEOTIDE SEQUENCE [LARGE SCALE GENOMIC DNA]</scope>
    <source>
        <strain evidence="3 4">Japan</strain>
    </source>
</reference>
<evidence type="ECO:0000313" key="3">
    <source>
        <dbReference type="EMBL" id="BET01477.1"/>
    </source>
</evidence>
<proteinExistence type="predicted"/>
<accession>A0ABN7BEA7</accession>
<dbReference type="PROSITE" id="PS50012">
    <property type="entry name" value="RCC1_3"/>
    <property type="match status" value="1"/>
</dbReference>
<dbReference type="PANTHER" id="PTHR45982:SF1">
    <property type="entry name" value="REGULATOR OF CHROMOSOME CONDENSATION"/>
    <property type="match status" value="1"/>
</dbReference>
<feature type="compositionally biased region" description="Basic and acidic residues" evidence="2">
    <location>
        <begin position="391"/>
        <end position="413"/>
    </location>
</feature>
<dbReference type="Proteomes" id="UP001307889">
    <property type="component" value="Chromosome 13"/>
</dbReference>
<keyword evidence="4" id="KW-1185">Reference proteome</keyword>
<feature type="region of interest" description="Disordered" evidence="2">
    <location>
        <begin position="355"/>
        <end position="413"/>
    </location>
</feature>
<feature type="repeat" description="RCC1" evidence="1">
    <location>
        <begin position="193"/>
        <end position="244"/>
    </location>
</feature>
<dbReference type="InterPro" id="IPR000408">
    <property type="entry name" value="Reg_chr_condens"/>
</dbReference>
<dbReference type="Pfam" id="PF13540">
    <property type="entry name" value="RCC1_2"/>
    <property type="match status" value="1"/>
</dbReference>
<name>A0ABN7BEA7_9HEMI</name>
<evidence type="ECO:0000256" key="1">
    <source>
        <dbReference type="PROSITE-ProRule" id="PRU00235"/>
    </source>
</evidence>
<dbReference type="EMBL" id="AP028921">
    <property type="protein sequence ID" value="BET01477.1"/>
    <property type="molecule type" value="Genomic_DNA"/>
</dbReference>
<dbReference type="PROSITE" id="PS00626">
    <property type="entry name" value="RCC1_2"/>
    <property type="match status" value="1"/>
</dbReference>
<feature type="compositionally biased region" description="Basic and acidic residues" evidence="2">
    <location>
        <begin position="363"/>
        <end position="373"/>
    </location>
</feature>
<organism evidence="3 4">
    <name type="scientific">Nesidiocoris tenuis</name>
    <dbReference type="NCBI Taxonomy" id="355587"/>
    <lineage>
        <taxon>Eukaryota</taxon>
        <taxon>Metazoa</taxon>
        <taxon>Ecdysozoa</taxon>
        <taxon>Arthropoda</taxon>
        <taxon>Hexapoda</taxon>
        <taxon>Insecta</taxon>
        <taxon>Pterygota</taxon>
        <taxon>Neoptera</taxon>
        <taxon>Paraneoptera</taxon>
        <taxon>Hemiptera</taxon>
        <taxon>Heteroptera</taxon>
        <taxon>Panheteroptera</taxon>
        <taxon>Cimicomorpha</taxon>
        <taxon>Miridae</taxon>
        <taxon>Dicyphina</taxon>
        <taxon>Nesidiocoris</taxon>
    </lineage>
</organism>
<sequence>MSTESAACAVALLRGWKILAGCDGALLSKVRFFHSFSNKGALLVTSDDTVFGIGQNGKHNLLGVEGDHFEQEFFQEPVRIARLCSLGVTEISVGMWLGAAVTREGLLYRWGLISDEGDVVLPTQVILDQGARFTRVSCGAAFLAALTETYCVYVWGSMNMCSDPVEARLVSGCQLVSSFSCGWWHIAMVTDKGDVYTCGYGEDGQLGYVWHEHDDIYNAKKADVRPTVKKVSCGSISTLCLSTYGDIWACGANDVWQGFLGVDSDDDCVCSPMKIGVSDNIKDIVSTWGAPNTYAAVDDVGLVFCWGKNRNPVQLDNVSSVFEVGQNGRASLDLESICFPINHCRSSSIQPLALQEESQSITEAEHDSTKEENGDFVEEYYKESSLVNRNGRKDSKSGSENEQEGIERTNDCA</sequence>
<dbReference type="InterPro" id="IPR051553">
    <property type="entry name" value="Ran_GTPase-activating"/>
</dbReference>
<dbReference type="PANTHER" id="PTHR45982">
    <property type="entry name" value="REGULATOR OF CHROMOSOME CONDENSATION"/>
    <property type="match status" value="1"/>
</dbReference>
<dbReference type="SUPFAM" id="SSF50985">
    <property type="entry name" value="RCC1/BLIP-II"/>
    <property type="match status" value="1"/>
</dbReference>
<evidence type="ECO:0000256" key="2">
    <source>
        <dbReference type="SAM" id="MobiDB-lite"/>
    </source>
</evidence>
<gene>
    <name evidence="3" type="ORF">NTJ_14293</name>
</gene>
<evidence type="ECO:0000313" key="4">
    <source>
        <dbReference type="Proteomes" id="UP001307889"/>
    </source>
</evidence>
<dbReference type="Gene3D" id="2.130.10.30">
    <property type="entry name" value="Regulator of chromosome condensation 1/beta-lactamase-inhibitor protein II"/>
    <property type="match status" value="2"/>
</dbReference>